<evidence type="ECO:0000313" key="9">
    <source>
        <dbReference type="EMBL" id="CAA9337618.1"/>
    </source>
</evidence>
<organism evidence="9">
    <name type="scientific">uncultured Nocardioidaceae bacterium</name>
    <dbReference type="NCBI Taxonomy" id="253824"/>
    <lineage>
        <taxon>Bacteria</taxon>
        <taxon>Bacillati</taxon>
        <taxon>Actinomycetota</taxon>
        <taxon>Actinomycetes</taxon>
        <taxon>Propionibacteriales</taxon>
        <taxon>Nocardioidaceae</taxon>
        <taxon>environmental samples</taxon>
    </lineage>
</organism>
<dbReference type="GO" id="GO:0001510">
    <property type="term" value="P:RNA methylation"/>
    <property type="evidence" value="ECO:0007669"/>
    <property type="project" value="InterPro"/>
</dbReference>
<feature type="binding site" evidence="6">
    <location>
        <position position="355"/>
    </location>
    <ligand>
        <name>S-adenosyl-L-methionine</name>
        <dbReference type="ChEBI" id="CHEBI:59789"/>
    </ligand>
</feature>
<dbReference type="InterPro" id="IPR029063">
    <property type="entry name" value="SAM-dependent_MTases_sf"/>
</dbReference>
<dbReference type="GO" id="GO:0008173">
    <property type="term" value="F:RNA methyltransferase activity"/>
    <property type="evidence" value="ECO:0007669"/>
    <property type="project" value="InterPro"/>
</dbReference>
<dbReference type="InterPro" id="IPR035926">
    <property type="entry name" value="NusB-like_sf"/>
</dbReference>
<dbReference type="PROSITE" id="PS51686">
    <property type="entry name" value="SAM_MT_RSMB_NOP"/>
    <property type="match status" value="1"/>
</dbReference>
<feature type="domain" description="SAM-dependent MTase RsmB/NOP-type" evidence="8">
    <location>
        <begin position="184"/>
        <end position="467"/>
    </location>
</feature>
<dbReference type="Gene3D" id="1.10.940.10">
    <property type="entry name" value="NusB-like"/>
    <property type="match status" value="1"/>
</dbReference>
<gene>
    <name evidence="9" type="ORF">AVDCRST_MAG46-1787</name>
</gene>
<keyword evidence="4 6" id="KW-0949">S-adenosyl-L-methionine</keyword>
<dbReference type="GO" id="GO:0006355">
    <property type="term" value="P:regulation of DNA-templated transcription"/>
    <property type="evidence" value="ECO:0007669"/>
    <property type="project" value="InterPro"/>
</dbReference>
<reference evidence="9" key="1">
    <citation type="submission" date="2020-02" db="EMBL/GenBank/DDBJ databases">
        <authorList>
            <person name="Meier V. D."/>
        </authorList>
    </citation>
    <scope>NUCLEOTIDE SEQUENCE</scope>
    <source>
        <strain evidence="9">AVDCRST_MAG46</strain>
    </source>
</reference>
<evidence type="ECO:0000256" key="5">
    <source>
        <dbReference type="ARBA" id="ARBA00022884"/>
    </source>
</evidence>
<dbReference type="GO" id="GO:0003723">
    <property type="term" value="F:RNA binding"/>
    <property type="evidence" value="ECO:0007669"/>
    <property type="project" value="UniProtKB-UniRule"/>
</dbReference>
<keyword evidence="5 6" id="KW-0694">RNA-binding</keyword>
<dbReference type="SUPFAM" id="SSF53335">
    <property type="entry name" value="S-adenosyl-L-methionine-dependent methyltransferases"/>
    <property type="match status" value="1"/>
</dbReference>
<dbReference type="InterPro" id="IPR049560">
    <property type="entry name" value="MeTrfase_RsmB-F_NOP2_cat"/>
</dbReference>
<dbReference type="PROSITE" id="PS01153">
    <property type="entry name" value="NOL1_NOP2_SUN"/>
    <property type="match status" value="1"/>
</dbReference>
<dbReference type="InterPro" id="IPR018314">
    <property type="entry name" value="RsmB/NOL1/NOP2-like_CS"/>
</dbReference>
<dbReference type="Gene3D" id="3.40.50.150">
    <property type="entry name" value="Vaccinia Virus protein VP39"/>
    <property type="match status" value="1"/>
</dbReference>
<comment type="similarity">
    <text evidence="1 6">Belongs to the class I-like SAM-binding methyltransferase superfamily. RsmB/NOP family.</text>
</comment>
<keyword evidence="3 6" id="KW-0808">Transferase</keyword>
<evidence type="ECO:0000256" key="3">
    <source>
        <dbReference type="ARBA" id="ARBA00022679"/>
    </source>
</evidence>
<sequence>MTPPAQRRRPPVRGKSFKGSPRPISDPPRAVALEVLRGVDERDSYANLLLATVLERTGLQGRDAAFATELSAGTLRMRGLYDAVLATLVGRPLADLDPAVLDVLRLGSHQILSMRVPSHAAVSTSVDLVRATVGPRPAGLVNAVLRKVAARDLDAWVGQVVPEGADRLERLAVRHSHPRWIVDGLDAALGSDGAADELPALLAADNTVGAATLVARPGLAEPAELLVDGARPGVLSPWAVRLDGGNPADVPAVRERRAGVQDEGSQVVALLLAETPITGPDARWLDLCAGPGGKAALLGALAAQRDASLVANEVQPHRAELVRQAVAHLPSVAVTVEDGRTPSWQPGTFDRVLVDAPCTGLGALRRRPEARWRRKPEDLHGLVRLQRELLLSALDSVRAGGIVVYATCSPLVEETREVVEHAAAQRPVRLQRPAELPADARLAGDYLQLWPHRHDTDAMFAAVLRRLPE</sequence>
<evidence type="ECO:0000256" key="2">
    <source>
        <dbReference type="ARBA" id="ARBA00022603"/>
    </source>
</evidence>
<dbReference type="Pfam" id="PF01189">
    <property type="entry name" value="Methyltr_RsmB-F"/>
    <property type="match status" value="1"/>
</dbReference>
<dbReference type="PRINTS" id="PR02008">
    <property type="entry name" value="RCMTFAMILY"/>
</dbReference>
<dbReference type="PANTHER" id="PTHR22807:SF53">
    <property type="entry name" value="RIBOSOMAL RNA SMALL SUBUNIT METHYLTRANSFERASE B-RELATED"/>
    <property type="match status" value="1"/>
</dbReference>
<dbReference type="InterPro" id="IPR023267">
    <property type="entry name" value="RCMT"/>
</dbReference>
<feature type="binding site" evidence="6">
    <location>
        <begin position="288"/>
        <end position="294"/>
    </location>
    <ligand>
        <name>S-adenosyl-L-methionine</name>
        <dbReference type="ChEBI" id="CHEBI:59789"/>
    </ligand>
</feature>
<keyword evidence="2 6" id="KW-0489">Methyltransferase</keyword>
<feature type="binding site" evidence="6">
    <location>
        <position position="313"/>
    </location>
    <ligand>
        <name>S-adenosyl-L-methionine</name>
        <dbReference type="ChEBI" id="CHEBI:59789"/>
    </ligand>
</feature>
<dbReference type="InterPro" id="IPR006027">
    <property type="entry name" value="NusB_RsmB_TIM44"/>
</dbReference>
<evidence type="ECO:0000256" key="1">
    <source>
        <dbReference type="ARBA" id="ARBA00007494"/>
    </source>
</evidence>
<dbReference type="PANTHER" id="PTHR22807">
    <property type="entry name" value="NOP2 YEAST -RELATED NOL1/NOP2/FMU SUN DOMAIN-CONTAINING"/>
    <property type="match status" value="1"/>
</dbReference>
<dbReference type="InterPro" id="IPR001678">
    <property type="entry name" value="MeTrfase_RsmB-F_NOP2_dom"/>
</dbReference>
<name>A0A6J4LPD4_9ACTN</name>
<feature type="compositionally biased region" description="Basic residues" evidence="7">
    <location>
        <begin position="1"/>
        <end position="16"/>
    </location>
</feature>
<evidence type="ECO:0000259" key="8">
    <source>
        <dbReference type="PROSITE" id="PS51686"/>
    </source>
</evidence>
<evidence type="ECO:0000256" key="4">
    <source>
        <dbReference type="ARBA" id="ARBA00022691"/>
    </source>
</evidence>
<dbReference type="AlphaFoldDB" id="A0A6J4LPD4"/>
<feature type="binding site" evidence="6">
    <location>
        <position position="338"/>
    </location>
    <ligand>
        <name>S-adenosyl-L-methionine</name>
        <dbReference type="ChEBI" id="CHEBI:59789"/>
    </ligand>
</feature>
<feature type="active site" description="Nucleophile" evidence="6">
    <location>
        <position position="408"/>
    </location>
</feature>
<proteinExistence type="inferred from homology"/>
<dbReference type="SUPFAM" id="SSF48013">
    <property type="entry name" value="NusB-like"/>
    <property type="match status" value="1"/>
</dbReference>
<dbReference type="Pfam" id="PF01029">
    <property type="entry name" value="NusB"/>
    <property type="match status" value="1"/>
</dbReference>
<evidence type="ECO:0000256" key="7">
    <source>
        <dbReference type="SAM" id="MobiDB-lite"/>
    </source>
</evidence>
<dbReference type="EMBL" id="CADCUD010000116">
    <property type="protein sequence ID" value="CAA9337618.1"/>
    <property type="molecule type" value="Genomic_DNA"/>
</dbReference>
<dbReference type="EC" id="2.1.1.176" evidence="9"/>
<evidence type="ECO:0000256" key="6">
    <source>
        <dbReference type="PROSITE-ProRule" id="PRU01023"/>
    </source>
</evidence>
<accession>A0A6J4LPD4</accession>
<protein>
    <submittedName>
        <fullName evidence="9">16S rRNA (Cytosine(967)-C(5))-methyltransferase</fullName>
        <ecNumber evidence="9">2.1.1.176</ecNumber>
    </submittedName>
</protein>
<feature type="region of interest" description="Disordered" evidence="7">
    <location>
        <begin position="1"/>
        <end position="26"/>
    </location>
</feature>